<gene>
    <name evidence="11" type="ORF">KDW03_08170</name>
</gene>
<dbReference type="PANTHER" id="PTHR11596">
    <property type="entry name" value="ALKALINE PHOSPHATASE"/>
    <property type="match status" value="1"/>
</dbReference>
<feature type="binding site" evidence="8">
    <location>
        <position position="42"/>
    </location>
    <ligand>
        <name>Mg(2+)</name>
        <dbReference type="ChEBI" id="CHEBI:18420"/>
    </ligand>
</feature>
<evidence type="ECO:0000256" key="7">
    <source>
        <dbReference type="PIRSR" id="PIRSR601952-1"/>
    </source>
</evidence>
<feature type="chain" id="PRO_5043354232" evidence="10">
    <location>
        <begin position="21"/>
        <end position="375"/>
    </location>
</feature>
<keyword evidence="2" id="KW-0597">Phosphoprotein</keyword>
<keyword evidence="10" id="KW-0732">Signal</keyword>
<accession>A0AAX3BAZ2</accession>
<feature type="binding site" evidence="8">
    <location>
        <position position="314"/>
    </location>
    <ligand>
        <name>Zn(2+)</name>
        <dbReference type="ChEBI" id="CHEBI:29105"/>
        <label>2</label>
    </ligand>
</feature>
<evidence type="ECO:0000256" key="6">
    <source>
        <dbReference type="ARBA" id="ARBA00022842"/>
    </source>
</evidence>
<feature type="active site" description="Phosphoserine intermediate" evidence="7">
    <location>
        <position position="81"/>
    </location>
</feature>
<proteinExistence type="inferred from homology"/>
<evidence type="ECO:0000256" key="2">
    <source>
        <dbReference type="ARBA" id="ARBA00022553"/>
    </source>
</evidence>
<evidence type="ECO:0000256" key="9">
    <source>
        <dbReference type="RuleBase" id="RU003946"/>
    </source>
</evidence>
<sequence>MRKICVLWFMTMVVLGHAQGANKTGSSQVSMKPKNIILLIGDGFGVSHLSSRLLIEKNIWKHFPRLALMTTFAENNLVTDSAAGGTALATGFKTKNGFIAVSPTGESLPTLMEYAKKKGKATGLVVTCTVTHATPAVFYAHESSRANENAIALWVTNETIDLMIGGGLSYFGYRFTNEAMVTHYNQWAGEGTNFVSLANWMTYRGWKVVSNVSDLSQVKGTTKVLGLLAYGHLPYVAQGRTNSLGELTAKALELLSREKNGFVLMVEGSQIDWASHDNNVTNLIPEMEDFEQAVEVALAFAEKDKNTLVVVTADHETGGVSLPGGIKGKFVRLNFSSKDHTAAMVPVLTYGPGMEEFSGILDNTEVGQKLIQFVK</sequence>
<evidence type="ECO:0000256" key="5">
    <source>
        <dbReference type="ARBA" id="ARBA00022833"/>
    </source>
</evidence>
<evidence type="ECO:0000313" key="12">
    <source>
        <dbReference type="Proteomes" id="UP001056539"/>
    </source>
</evidence>
<dbReference type="RefSeq" id="WP_271434592.1">
    <property type="nucleotide sequence ID" value="NZ_CP073355.1"/>
</dbReference>
<evidence type="ECO:0000256" key="4">
    <source>
        <dbReference type="ARBA" id="ARBA00022801"/>
    </source>
</evidence>
<keyword evidence="6 8" id="KW-0460">Magnesium</keyword>
<dbReference type="CDD" id="cd16012">
    <property type="entry name" value="ALP"/>
    <property type="match status" value="1"/>
</dbReference>
<dbReference type="GO" id="GO:0004035">
    <property type="term" value="F:alkaline phosphatase activity"/>
    <property type="evidence" value="ECO:0007669"/>
    <property type="project" value="TreeGrafter"/>
</dbReference>
<reference evidence="11" key="2">
    <citation type="submission" date="2022-06" db="EMBL/GenBank/DDBJ databases">
        <title>Thermospira aquatica gen. nov., sp. nov.</title>
        <authorList>
            <person name="Ben Ali Gam Z."/>
            <person name="Labat M."/>
        </authorList>
    </citation>
    <scope>NUCLEOTIDE SEQUENCE</scope>
    <source>
        <strain evidence="11">F1F22</strain>
    </source>
</reference>
<protein>
    <submittedName>
        <fullName evidence="11">Alkaline phosphatase</fullName>
    </submittedName>
</protein>
<feature type="signal peptide" evidence="10">
    <location>
        <begin position="1"/>
        <end position="20"/>
    </location>
</feature>
<feature type="binding site" evidence="8">
    <location>
        <position position="132"/>
    </location>
    <ligand>
        <name>Mg(2+)</name>
        <dbReference type="ChEBI" id="CHEBI:18420"/>
    </ligand>
</feature>
<feature type="binding site" evidence="8">
    <location>
        <position position="315"/>
    </location>
    <ligand>
        <name>Zn(2+)</name>
        <dbReference type="ChEBI" id="CHEBI:29105"/>
        <label>2</label>
    </ligand>
</feature>
<dbReference type="PRINTS" id="PR00113">
    <property type="entry name" value="ALKPHPHTASE"/>
</dbReference>
<dbReference type="SMART" id="SM00098">
    <property type="entry name" value="alkPPc"/>
    <property type="match status" value="1"/>
</dbReference>
<name>A0AAX3BAZ2_9SPIR</name>
<dbReference type="InterPro" id="IPR017850">
    <property type="entry name" value="Alkaline_phosphatase_core_sf"/>
</dbReference>
<keyword evidence="12" id="KW-1185">Reference proteome</keyword>
<dbReference type="SUPFAM" id="SSF53649">
    <property type="entry name" value="Alkaline phosphatase-like"/>
    <property type="match status" value="1"/>
</dbReference>
<dbReference type="InterPro" id="IPR001952">
    <property type="entry name" value="Alkaline_phosphatase"/>
</dbReference>
<feature type="binding site" evidence="8">
    <location>
        <position position="42"/>
    </location>
    <ligand>
        <name>Zn(2+)</name>
        <dbReference type="ChEBI" id="CHEBI:29105"/>
        <label>2</label>
    </ligand>
</feature>
<keyword evidence="4" id="KW-0378">Hydrolase</keyword>
<dbReference type="PANTHER" id="PTHR11596:SF5">
    <property type="entry name" value="ALKALINE PHOSPHATASE"/>
    <property type="match status" value="1"/>
</dbReference>
<organism evidence="11 12">
    <name type="scientific">Thermospira aquatica</name>
    <dbReference type="NCBI Taxonomy" id="2828656"/>
    <lineage>
        <taxon>Bacteria</taxon>
        <taxon>Pseudomonadati</taxon>
        <taxon>Spirochaetota</taxon>
        <taxon>Spirochaetia</taxon>
        <taxon>Brevinematales</taxon>
        <taxon>Thermospiraceae</taxon>
        <taxon>Thermospira</taxon>
    </lineage>
</organism>
<feature type="binding site" evidence="8">
    <location>
        <position position="267"/>
    </location>
    <ligand>
        <name>Mg(2+)</name>
        <dbReference type="ChEBI" id="CHEBI:18420"/>
    </ligand>
</feature>
<dbReference type="InterPro" id="IPR018299">
    <property type="entry name" value="Alkaline_phosphatase_AS"/>
</dbReference>
<dbReference type="KEGG" id="taqu:KDW03_08170"/>
<evidence type="ECO:0000256" key="8">
    <source>
        <dbReference type="PIRSR" id="PIRSR601952-2"/>
    </source>
</evidence>
<dbReference type="Proteomes" id="UP001056539">
    <property type="component" value="Chromosome"/>
</dbReference>
<dbReference type="GO" id="GO:0046872">
    <property type="term" value="F:metal ion binding"/>
    <property type="evidence" value="ECO:0007669"/>
    <property type="project" value="UniProtKB-KW"/>
</dbReference>
<reference evidence="11" key="1">
    <citation type="submission" date="2021-04" db="EMBL/GenBank/DDBJ databases">
        <authorList>
            <person name="Postec A."/>
        </authorList>
    </citation>
    <scope>NUCLEOTIDE SEQUENCE</scope>
    <source>
        <strain evidence="11">F1F22</strain>
    </source>
</reference>
<comment type="cofactor">
    <cofactor evidence="8">
        <name>Mg(2+)</name>
        <dbReference type="ChEBI" id="CHEBI:18420"/>
    </cofactor>
    <text evidence="8">Binds 1 Mg(2+) ion.</text>
</comment>
<keyword evidence="3 8" id="KW-0479">Metal-binding</keyword>
<feature type="binding site" evidence="8">
    <location>
        <position position="134"/>
    </location>
    <ligand>
        <name>Mg(2+)</name>
        <dbReference type="ChEBI" id="CHEBI:18420"/>
    </ligand>
</feature>
<dbReference type="EMBL" id="CP073355">
    <property type="protein sequence ID" value="URA09463.1"/>
    <property type="molecule type" value="Genomic_DNA"/>
</dbReference>
<comment type="cofactor">
    <cofactor evidence="8">
        <name>Zn(2+)</name>
        <dbReference type="ChEBI" id="CHEBI:29105"/>
    </cofactor>
    <text evidence="8">Binds 2 Zn(2+) ions.</text>
</comment>
<dbReference type="AlphaFoldDB" id="A0AAX3BAZ2"/>
<evidence type="ECO:0000256" key="3">
    <source>
        <dbReference type="ARBA" id="ARBA00022723"/>
    </source>
</evidence>
<evidence type="ECO:0000256" key="10">
    <source>
        <dbReference type="SAM" id="SignalP"/>
    </source>
</evidence>
<dbReference type="Gene3D" id="3.40.720.10">
    <property type="entry name" value="Alkaline Phosphatase, subunit A"/>
    <property type="match status" value="1"/>
</dbReference>
<dbReference type="Pfam" id="PF00245">
    <property type="entry name" value="Alk_phosphatase"/>
    <property type="match status" value="1"/>
</dbReference>
<dbReference type="PROSITE" id="PS00123">
    <property type="entry name" value="ALKALINE_PHOSPHATASE"/>
    <property type="match status" value="1"/>
</dbReference>
<evidence type="ECO:0000256" key="1">
    <source>
        <dbReference type="ARBA" id="ARBA00005984"/>
    </source>
</evidence>
<comment type="similarity">
    <text evidence="1 9">Belongs to the alkaline phosphatase family.</text>
</comment>
<evidence type="ECO:0000313" key="11">
    <source>
        <dbReference type="EMBL" id="URA09463.1"/>
    </source>
</evidence>
<feature type="binding site" evidence="8">
    <location>
        <position position="276"/>
    </location>
    <ligand>
        <name>Zn(2+)</name>
        <dbReference type="ChEBI" id="CHEBI:29105"/>
        <label>2</label>
    </ligand>
</feature>
<keyword evidence="5 8" id="KW-0862">Zinc</keyword>
<feature type="binding site" evidence="8">
    <location>
        <position position="272"/>
    </location>
    <ligand>
        <name>Zn(2+)</name>
        <dbReference type="ChEBI" id="CHEBI:29105"/>
        <label>2</label>
    </ligand>
</feature>